<dbReference type="PANTHER" id="PTHR37173">
    <property type="entry name" value="HYDROXYPROLINE-RICH GLYCOPROTEIN FAMILY PROTEIN"/>
    <property type="match status" value="1"/>
</dbReference>
<proteinExistence type="predicted"/>
<feature type="region of interest" description="Disordered" evidence="1">
    <location>
        <begin position="1"/>
        <end position="35"/>
    </location>
</feature>
<dbReference type="InterPro" id="IPR028226">
    <property type="entry name" value="LIN37"/>
</dbReference>
<feature type="compositionally biased region" description="Acidic residues" evidence="1">
    <location>
        <begin position="236"/>
        <end position="256"/>
    </location>
</feature>
<dbReference type="GO" id="GO:0017053">
    <property type="term" value="C:transcription repressor complex"/>
    <property type="evidence" value="ECO:0007669"/>
    <property type="project" value="InterPro"/>
</dbReference>
<dbReference type="PANTHER" id="PTHR37173:SF1">
    <property type="entry name" value="PROLINE-RICH FAMILY PROTEIN"/>
    <property type="match status" value="1"/>
</dbReference>
<dbReference type="Pfam" id="PF15306">
    <property type="entry name" value="LIN37"/>
    <property type="match status" value="1"/>
</dbReference>
<feature type="region of interest" description="Disordered" evidence="1">
    <location>
        <begin position="58"/>
        <end position="87"/>
    </location>
</feature>
<dbReference type="AlphaFoldDB" id="A0A2P2JU72"/>
<feature type="compositionally biased region" description="Low complexity" evidence="1">
    <location>
        <begin position="71"/>
        <end position="87"/>
    </location>
</feature>
<accession>A0A2P2JU72</accession>
<reference evidence="2" key="1">
    <citation type="submission" date="2018-02" db="EMBL/GenBank/DDBJ databases">
        <title>Rhizophora mucronata_Transcriptome.</title>
        <authorList>
            <person name="Meera S.P."/>
            <person name="Sreeshan A."/>
            <person name="Augustine A."/>
        </authorList>
    </citation>
    <scope>NUCLEOTIDE SEQUENCE</scope>
    <source>
        <tissue evidence="2">Leaf</tissue>
    </source>
</reference>
<feature type="region of interest" description="Disordered" evidence="1">
    <location>
        <begin position="203"/>
        <end position="262"/>
    </location>
</feature>
<evidence type="ECO:0000256" key="1">
    <source>
        <dbReference type="SAM" id="MobiDB-lite"/>
    </source>
</evidence>
<protein>
    <submittedName>
        <fullName evidence="2">Uncharacterized protein MANES_10G151100</fullName>
    </submittedName>
</protein>
<dbReference type="EMBL" id="GGEC01016518">
    <property type="protein sequence ID" value="MBW97001.1"/>
    <property type="molecule type" value="Transcribed_RNA"/>
</dbReference>
<organism evidence="2">
    <name type="scientific">Rhizophora mucronata</name>
    <name type="common">Asiatic mangrove</name>
    <dbReference type="NCBI Taxonomy" id="61149"/>
    <lineage>
        <taxon>Eukaryota</taxon>
        <taxon>Viridiplantae</taxon>
        <taxon>Streptophyta</taxon>
        <taxon>Embryophyta</taxon>
        <taxon>Tracheophyta</taxon>
        <taxon>Spermatophyta</taxon>
        <taxon>Magnoliopsida</taxon>
        <taxon>eudicotyledons</taxon>
        <taxon>Gunneridae</taxon>
        <taxon>Pentapetalae</taxon>
        <taxon>rosids</taxon>
        <taxon>fabids</taxon>
        <taxon>Malpighiales</taxon>
        <taxon>Rhizophoraceae</taxon>
        <taxon>Rhizophora</taxon>
    </lineage>
</organism>
<evidence type="ECO:0000313" key="2">
    <source>
        <dbReference type="EMBL" id="MBW97001.1"/>
    </source>
</evidence>
<name>A0A2P2JU72_RHIMU</name>
<sequence length="312" mass="34081">MANASNPSGTAKAAQPQPQPQTQPQPSLSPYTIHQLCQSQSSNSSILYPVASSGRGFNSRPVHRGGGGGVALSSSNNSNNSLAPSPSYSYRPVAAASAVTAVATTATIDSHMHPHLLTASYLARQHPSQHYPPLLPSAPNPIKGFPVTTQPLYKVTPSPASDSNGYKSARSRDDTLVVVRDRKVKISDGATLYALCRSWLRNGFPEDTQPQHGEAVRSLPRPLPIPAVDNHSAKEEGEEEEEKESMEEDEDEESFEDLSTKDLLKRHIEHAKRVRARLREERLKRIARYKTRLALLLPMQTEQIRNDAAAGN</sequence>